<organism evidence="7 8">
    <name type="scientific">Diplocarpon coronariae</name>
    <dbReference type="NCBI Taxonomy" id="2795749"/>
    <lineage>
        <taxon>Eukaryota</taxon>
        <taxon>Fungi</taxon>
        <taxon>Dikarya</taxon>
        <taxon>Ascomycota</taxon>
        <taxon>Pezizomycotina</taxon>
        <taxon>Leotiomycetes</taxon>
        <taxon>Helotiales</taxon>
        <taxon>Drepanopezizaceae</taxon>
        <taxon>Diplocarpon</taxon>
    </lineage>
</organism>
<evidence type="ECO:0000256" key="3">
    <source>
        <dbReference type="ARBA" id="ARBA00022946"/>
    </source>
</evidence>
<sequence length="392" mass="41355">MPALSPTMTEGNIAKWAVKEGDSFVAGDILLEIETDKASMDVEAQDDGIVAKILQSDGAKGIKVGARIGVLAEAGDDLSTLEIPAEESTSSSSPQNESKSAPAESKPKASSQSQNSEAPRASSKKSSGLVKKQTYPLLPSVEHLLHQHKLDLSTIDQMTPTGPNNRLLKGDVLAYLGTIPASYPAELSTKLNALTHLDLSNVKLAAPAPKQVSAEMAARPAPQPVKNLEVAVPISMKHVLDVQKRIQSTLGVFMPLSTFVARATDLANEDLPRSKTYAPTADELFNSVLGLDNVTTSAGVRGTFMPQITALSSAAPQAKLAKSPARSNDIIDILSGKKSITSSAPSSKPIPGLSNTVNVFSVTVPKGDEKRAQIFLDRVKTVLEAEPGRLVL</sequence>
<dbReference type="InterPro" id="IPR045257">
    <property type="entry name" value="E2/Pdx1"/>
</dbReference>
<dbReference type="Gene3D" id="4.10.320.10">
    <property type="entry name" value="E3-binding domain"/>
    <property type="match status" value="1"/>
</dbReference>
<dbReference type="InterPro" id="IPR004167">
    <property type="entry name" value="PSBD"/>
</dbReference>
<gene>
    <name evidence="7" type="ORF">B2J93_826</name>
</gene>
<dbReference type="STRING" id="503106.A0A218ZDU2"/>
<evidence type="ECO:0000259" key="5">
    <source>
        <dbReference type="PROSITE" id="PS50968"/>
    </source>
</evidence>
<keyword evidence="2" id="KW-0450">Lipoyl</keyword>
<feature type="compositionally biased region" description="Low complexity" evidence="4">
    <location>
        <begin position="86"/>
        <end position="114"/>
    </location>
</feature>
<dbReference type="FunFam" id="2.40.50.100:FF:000010">
    <property type="entry name" value="Acetyltransferase component of pyruvate dehydrogenase complex"/>
    <property type="match status" value="1"/>
</dbReference>
<dbReference type="PANTHER" id="PTHR23151:SF82">
    <property type="entry name" value="PYRUVATE DEHYDROGENASE COMPLEX PROTEIN X COMPONENT, MITOCHONDRIAL"/>
    <property type="match status" value="1"/>
</dbReference>
<dbReference type="InterPro" id="IPR036625">
    <property type="entry name" value="E3-bd_dom_sf"/>
</dbReference>
<evidence type="ECO:0000259" key="6">
    <source>
        <dbReference type="PROSITE" id="PS51826"/>
    </source>
</evidence>
<dbReference type="InterPro" id="IPR011053">
    <property type="entry name" value="Single_hybrid_motif"/>
</dbReference>
<dbReference type="PROSITE" id="PS51826">
    <property type="entry name" value="PSBD"/>
    <property type="match status" value="1"/>
</dbReference>
<comment type="similarity">
    <text evidence="1">Belongs to the 2-oxoacid dehydrogenase family.</text>
</comment>
<dbReference type="InterPro" id="IPR000089">
    <property type="entry name" value="Biotin_lipoyl"/>
</dbReference>
<dbReference type="FunCoup" id="A0A218ZDU2">
    <property type="interactions" value="108"/>
</dbReference>
<dbReference type="CDD" id="cd06849">
    <property type="entry name" value="lipoyl_domain"/>
    <property type="match status" value="1"/>
</dbReference>
<dbReference type="GO" id="GO:0045254">
    <property type="term" value="C:pyruvate dehydrogenase complex"/>
    <property type="evidence" value="ECO:0007669"/>
    <property type="project" value="InterPro"/>
</dbReference>
<evidence type="ECO:0000313" key="7">
    <source>
        <dbReference type="EMBL" id="OWP06187.1"/>
    </source>
</evidence>
<dbReference type="PROSITE" id="PS00189">
    <property type="entry name" value="LIPOYL"/>
    <property type="match status" value="1"/>
</dbReference>
<feature type="region of interest" description="Disordered" evidence="4">
    <location>
        <begin position="81"/>
        <end position="131"/>
    </location>
</feature>
<feature type="domain" description="Lipoyl-binding" evidence="5">
    <location>
        <begin position="1"/>
        <end position="72"/>
    </location>
</feature>
<dbReference type="GO" id="GO:0006086">
    <property type="term" value="P:pyruvate decarboxylation to acetyl-CoA"/>
    <property type="evidence" value="ECO:0007669"/>
    <property type="project" value="InterPro"/>
</dbReference>
<keyword evidence="8" id="KW-1185">Reference proteome</keyword>
<name>A0A218ZDU2_9HELO</name>
<evidence type="ECO:0008006" key="9">
    <source>
        <dbReference type="Google" id="ProtNLM"/>
    </source>
</evidence>
<reference evidence="7 8" key="1">
    <citation type="submission" date="2017-04" db="EMBL/GenBank/DDBJ databases">
        <title>Draft genome sequence of Marssonina coronaria NL1: causal agent of apple blotch.</title>
        <authorList>
            <person name="Cheng Q."/>
        </authorList>
    </citation>
    <scope>NUCLEOTIDE SEQUENCE [LARGE SCALE GENOMIC DNA]</scope>
    <source>
        <strain evidence="7 8">NL1</strain>
    </source>
</reference>
<dbReference type="GO" id="GO:0004742">
    <property type="term" value="F:dihydrolipoyllysine-residue acetyltransferase activity"/>
    <property type="evidence" value="ECO:0007669"/>
    <property type="project" value="TreeGrafter"/>
</dbReference>
<dbReference type="SUPFAM" id="SSF47005">
    <property type="entry name" value="Peripheral subunit-binding domain of 2-oxo acid dehydrogenase complex"/>
    <property type="match status" value="1"/>
</dbReference>
<dbReference type="AlphaFoldDB" id="A0A218ZDU2"/>
<dbReference type="InterPro" id="IPR003016">
    <property type="entry name" value="2-oxoA_DH_lipoyl-BS"/>
</dbReference>
<keyword evidence="3" id="KW-0809">Transit peptide</keyword>
<feature type="domain" description="Peripheral subunit-binding (PSBD)" evidence="6">
    <location>
        <begin position="136"/>
        <end position="176"/>
    </location>
</feature>
<dbReference type="InParanoid" id="A0A218ZDU2"/>
<comment type="caution">
    <text evidence="7">The sequence shown here is derived from an EMBL/GenBank/DDBJ whole genome shotgun (WGS) entry which is preliminary data.</text>
</comment>
<dbReference type="SUPFAM" id="SSF51230">
    <property type="entry name" value="Single hybrid motif"/>
    <property type="match status" value="1"/>
</dbReference>
<dbReference type="Pfam" id="PF02817">
    <property type="entry name" value="E3_binding"/>
    <property type="match status" value="1"/>
</dbReference>
<dbReference type="OrthoDB" id="202158at2759"/>
<dbReference type="PROSITE" id="PS50968">
    <property type="entry name" value="BIOTINYL_LIPOYL"/>
    <property type="match status" value="1"/>
</dbReference>
<dbReference type="PANTHER" id="PTHR23151">
    <property type="entry name" value="DIHYDROLIPOAMIDE ACETYL/SUCCINYL-TRANSFERASE-RELATED"/>
    <property type="match status" value="1"/>
</dbReference>
<dbReference type="Proteomes" id="UP000242519">
    <property type="component" value="Unassembled WGS sequence"/>
</dbReference>
<protein>
    <recommendedName>
        <fullName evidence="9">Pyruvate dehydrogenase protein x component</fullName>
    </recommendedName>
</protein>
<proteinExistence type="inferred from homology"/>
<dbReference type="Gene3D" id="2.40.50.100">
    <property type="match status" value="1"/>
</dbReference>
<evidence type="ECO:0000256" key="1">
    <source>
        <dbReference type="ARBA" id="ARBA00007317"/>
    </source>
</evidence>
<accession>A0A218ZDU2</accession>
<evidence type="ECO:0000256" key="4">
    <source>
        <dbReference type="SAM" id="MobiDB-lite"/>
    </source>
</evidence>
<dbReference type="EMBL" id="MZNU01000053">
    <property type="protein sequence ID" value="OWP06187.1"/>
    <property type="molecule type" value="Genomic_DNA"/>
</dbReference>
<dbReference type="Pfam" id="PF00364">
    <property type="entry name" value="Biotin_lipoyl"/>
    <property type="match status" value="1"/>
</dbReference>
<evidence type="ECO:0000313" key="8">
    <source>
        <dbReference type="Proteomes" id="UP000242519"/>
    </source>
</evidence>
<evidence type="ECO:0000256" key="2">
    <source>
        <dbReference type="ARBA" id="ARBA00022823"/>
    </source>
</evidence>